<feature type="region of interest" description="Disordered" evidence="1">
    <location>
        <begin position="167"/>
        <end position="254"/>
    </location>
</feature>
<dbReference type="OrthoDB" id="419317at2759"/>
<dbReference type="GO" id="GO:0071818">
    <property type="term" value="C:BAT3 complex"/>
    <property type="evidence" value="ECO:0007669"/>
    <property type="project" value="TreeGrafter"/>
</dbReference>
<dbReference type="Gene3D" id="3.10.20.90">
    <property type="entry name" value="Phosphatidylinositol 3-kinase Catalytic Subunit, Chain A, domain 1"/>
    <property type="match status" value="1"/>
</dbReference>
<feature type="region of interest" description="Disordered" evidence="1">
    <location>
        <begin position="1"/>
        <end position="21"/>
    </location>
</feature>
<feature type="compositionally biased region" description="Basic and acidic residues" evidence="1">
    <location>
        <begin position="522"/>
        <end position="540"/>
    </location>
</feature>
<feature type="compositionally biased region" description="Low complexity" evidence="1">
    <location>
        <begin position="505"/>
        <end position="519"/>
    </location>
</feature>
<comment type="caution">
    <text evidence="3">The sequence shown here is derived from an EMBL/GenBank/DDBJ whole genome shotgun (WGS) entry which is preliminary data.</text>
</comment>
<feature type="compositionally biased region" description="Polar residues" evidence="1">
    <location>
        <begin position="167"/>
        <end position="197"/>
    </location>
</feature>
<dbReference type="GO" id="GO:0036503">
    <property type="term" value="P:ERAD pathway"/>
    <property type="evidence" value="ECO:0007669"/>
    <property type="project" value="TreeGrafter"/>
</dbReference>
<keyword evidence="4" id="KW-1185">Reference proteome</keyword>
<dbReference type="Pfam" id="PF00240">
    <property type="entry name" value="ubiquitin"/>
    <property type="match status" value="1"/>
</dbReference>
<dbReference type="GO" id="GO:0031593">
    <property type="term" value="F:polyubiquitin modification-dependent protein binding"/>
    <property type="evidence" value="ECO:0007669"/>
    <property type="project" value="TreeGrafter"/>
</dbReference>
<proteinExistence type="predicted"/>
<dbReference type="InterPro" id="IPR029071">
    <property type="entry name" value="Ubiquitin-like_domsf"/>
</dbReference>
<dbReference type="Proteomes" id="UP000654370">
    <property type="component" value="Unassembled WGS sequence"/>
</dbReference>
<name>A0A8H7U994_MORIS</name>
<feature type="domain" description="Ubiquitin-like" evidence="2">
    <location>
        <begin position="24"/>
        <end position="100"/>
    </location>
</feature>
<protein>
    <recommendedName>
        <fullName evidence="2">Ubiquitin-like domain-containing protein</fullName>
    </recommendedName>
</protein>
<dbReference type="AlphaFoldDB" id="A0A8H7U994"/>
<evidence type="ECO:0000313" key="4">
    <source>
        <dbReference type="Proteomes" id="UP000654370"/>
    </source>
</evidence>
<feature type="region of interest" description="Disordered" evidence="1">
    <location>
        <begin position="469"/>
        <end position="540"/>
    </location>
</feature>
<dbReference type="GO" id="GO:0051787">
    <property type="term" value="F:misfolded protein binding"/>
    <property type="evidence" value="ECO:0007669"/>
    <property type="project" value="TreeGrafter"/>
</dbReference>
<dbReference type="EMBL" id="JAEPQZ010000013">
    <property type="protein sequence ID" value="KAG2174410.1"/>
    <property type="molecule type" value="Genomic_DNA"/>
</dbReference>
<feature type="compositionally biased region" description="Polar residues" evidence="1">
    <location>
        <begin position="230"/>
        <end position="240"/>
    </location>
</feature>
<dbReference type="SUPFAM" id="SSF54236">
    <property type="entry name" value="Ubiquitin-like"/>
    <property type="match status" value="1"/>
</dbReference>
<accession>A0A8H7U994</accession>
<feature type="compositionally biased region" description="Low complexity" evidence="1">
    <location>
        <begin position="241"/>
        <end position="253"/>
    </location>
</feature>
<evidence type="ECO:0000256" key="1">
    <source>
        <dbReference type="SAM" id="MobiDB-lite"/>
    </source>
</evidence>
<dbReference type="SMART" id="SM00213">
    <property type="entry name" value="UBQ"/>
    <property type="match status" value="1"/>
</dbReference>
<feature type="region of interest" description="Disordered" evidence="1">
    <location>
        <begin position="97"/>
        <end position="130"/>
    </location>
</feature>
<feature type="compositionally biased region" description="Low complexity" evidence="1">
    <location>
        <begin position="469"/>
        <end position="484"/>
    </location>
</feature>
<evidence type="ECO:0000313" key="3">
    <source>
        <dbReference type="EMBL" id="KAG2174410.1"/>
    </source>
</evidence>
<organism evidence="3 4">
    <name type="scientific">Mortierella isabellina</name>
    <name type="common">Filamentous fungus</name>
    <name type="synonym">Umbelopsis isabellina</name>
    <dbReference type="NCBI Taxonomy" id="91625"/>
    <lineage>
        <taxon>Eukaryota</taxon>
        <taxon>Fungi</taxon>
        <taxon>Fungi incertae sedis</taxon>
        <taxon>Mucoromycota</taxon>
        <taxon>Mucoromycotina</taxon>
        <taxon>Umbelopsidomycetes</taxon>
        <taxon>Umbelopsidales</taxon>
        <taxon>Umbelopsidaceae</taxon>
        <taxon>Umbelopsis</taxon>
    </lineage>
</organism>
<dbReference type="InterPro" id="IPR000626">
    <property type="entry name" value="Ubiquitin-like_dom"/>
</dbReference>
<sequence>MANDEKQDAIGQPQTQEERSSVVISLHIKSLERTTHSVSLPRNSTVLQLKEHIQAVSQVDSQRQRLIFQGRVLKDDKSLLDYANLDDGKVVHLVIRPTGVPHNPDNDDPNNTRENNARGLPRARHPMGGSRFPAMEGYAFITLDTTMGEMSDPGSIFFNLLNGISNNGAQPNTDTETSPVPDTPQTGATTNSGSDSNPARIWHRISRTLPVPPPTAPRTNSNLRNRTNSEDSIGSEQSRNSTSTSGPGTPFTSNIEYRLSRTMSSIRNVRQLLDTPVHEEIRSNPTATFPNPTYVEEIRRRLRSSGDSPTAQVGVVVDELADLLTDTIPRLRDLSRGLRNETEDTSRQEQERLQLMALRSARITQGLSLINHFLGSVLGSAELEDRPQDTHVRLSGRGALDSWLSYVRNGNIGGINPAQPPSSQESINRSPITPLRATSHIQNSAATNETIRRALRAADIDDAQIQRLLSPTTSHPTSNNTEPTAPSGVENRKRKQSEVSTDNDSGQNQGESSSSTSTNADTNKKMKADEDSFKGKQKKD</sequence>
<gene>
    <name evidence="3" type="ORF">INT43_004433</name>
</gene>
<reference evidence="3" key="1">
    <citation type="submission" date="2020-12" db="EMBL/GenBank/DDBJ databases">
        <title>Metabolic potential, ecology and presence of endohyphal bacteria is reflected in genomic diversity of Mucoromycotina.</title>
        <authorList>
            <person name="Muszewska A."/>
            <person name="Okrasinska A."/>
            <person name="Steczkiewicz K."/>
            <person name="Drgas O."/>
            <person name="Orlowska M."/>
            <person name="Perlinska-Lenart U."/>
            <person name="Aleksandrzak-Piekarczyk T."/>
            <person name="Szatraj K."/>
            <person name="Zielenkiewicz U."/>
            <person name="Pilsyk S."/>
            <person name="Malc E."/>
            <person name="Mieczkowski P."/>
            <person name="Kruszewska J.S."/>
            <person name="Biernat P."/>
            <person name="Pawlowska J."/>
        </authorList>
    </citation>
    <scope>NUCLEOTIDE SEQUENCE</scope>
    <source>
        <strain evidence="3">WA0000067209</strain>
    </source>
</reference>
<evidence type="ECO:0000259" key="2">
    <source>
        <dbReference type="PROSITE" id="PS50053"/>
    </source>
</evidence>
<dbReference type="PANTHER" id="PTHR15204">
    <property type="entry name" value="LARGE PROLINE-RICH PROTEIN BAG6"/>
    <property type="match status" value="1"/>
</dbReference>
<dbReference type="PANTHER" id="PTHR15204:SF0">
    <property type="entry name" value="LARGE PROLINE-RICH PROTEIN BAG6"/>
    <property type="match status" value="1"/>
</dbReference>
<dbReference type="PROSITE" id="PS50053">
    <property type="entry name" value="UBIQUITIN_2"/>
    <property type="match status" value="1"/>
</dbReference>